<dbReference type="AlphaFoldDB" id="A0A132A2K6"/>
<gene>
    <name evidence="2" type="ORF">QR98_0037270</name>
</gene>
<comment type="caution">
    <text evidence="2">The sequence shown here is derived from an EMBL/GenBank/DDBJ whole genome shotgun (WGS) entry which is preliminary data.</text>
</comment>
<dbReference type="Proteomes" id="UP000616769">
    <property type="component" value="Unassembled WGS sequence"/>
</dbReference>
<sequence length="63" mass="6636">MPNDQSREPLPLTQIGRIISSDASAPSPSGMISRPHSSSSTSSQYSSSQSNTSASRRTSNLLV</sequence>
<proteinExistence type="predicted"/>
<feature type="region of interest" description="Disordered" evidence="1">
    <location>
        <begin position="1"/>
        <end position="63"/>
    </location>
</feature>
<name>A0A132A2K6_SARSC</name>
<feature type="compositionally biased region" description="Low complexity" evidence="1">
    <location>
        <begin position="18"/>
        <end position="63"/>
    </location>
</feature>
<evidence type="ECO:0000313" key="3">
    <source>
        <dbReference type="Proteomes" id="UP000616769"/>
    </source>
</evidence>
<evidence type="ECO:0000313" key="2">
    <source>
        <dbReference type="EMBL" id="KPM05266.1"/>
    </source>
</evidence>
<accession>A0A132A2K6</accession>
<reference evidence="2 3" key="1">
    <citation type="journal article" date="2015" name="Parasit. Vectors">
        <title>Draft genome of the scabies mite.</title>
        <authorList>
            <person name="Rider S.D.Jr."/>
            <person name="Morgan M.S."/>
            <person name="Arlian L.G."/>
        </authorList>
    </citation>
    <scope>NUCLEOTIDE SEQUENCE [LARGE SCALE GENOMIC DNA]</scope>
    <source>
        <strain evidence="2">Arlian Lab</strain>
    </source>
</reference>
<protein>
    <submittedName>
        <fullName evidence="2">Uncharacterized protein</fullName>
    </submittedName>
</protein>
<dbReference type="EMBL" id="JXLN01010169">
    <property type="protein sequence ID" value="KPM05266.1"/>
    <property type="molecule type" value="Genomic_DNA"/>
</dbReference>
<dbReference type="VEuPathDB" id="VectorBase:SSCA002199"/>
<organism evidence="2 3">
    <name type="scientific">Sarcoptes scabiei</name>
    <name type="common">Itch mite</name>
    <name type="synonym">Acarus scabiei</name>
    <dbReference type="NCBI Taxonomy" id="52283"/>
    <lineage>
        <taxon>Eukaryota</taxon>
        <taxon>Metazoa</taxon>
        <taxon>Ecdysozoa</taxon>
        <taxon>Arthropoda</taxon>
        <taxon>Chelicerata</taxon>
        <taxon>Arachnida</taxon>
        <taxon>Acari</taxon>
        <taxon>Acariformes</taxon>
        <taxon>Sarcoptiformes</taxon>
        <taxon>Astigmata</taxon>
        <taxon>Psoroptidia</taxon>
        <taxon>Sarcoptoidea</taxon>
        <taxon>Sarcoptidae</taxon>
        <taxon>Sarcoptinae</taxon>
        <taxon>Sarcoptes</taxon>
    </lineage>
</organism>
<evidence type="ECO:0000256" key="1">
    <source>
        <dbReference type="SAM" id="MobiDB-lite"/>
    </source>
</evidence>